<feature type="domain" description="N-acetyltransferase" evidence="1">
    <location>
        <begin position="2"/>
        <end position="148"/>
    </location>
</feature>
<name>A0A1I3C1P5_SELRU</name>
<dbReference type="SUPFAM" id="SSF55729">
    <property type="entry name" value="Acyl-CoA N-acyltransferases (Nat)"/>
    <property type="match status" value="1"/>
</dbReference>
<accession>A0A1I3C1P5</accession>
<dbReference type="Gene3D" id="3.40.630.30">
    <property type="match status" value="1"/>
</dbReference>
<dbReference type="EMBL" id="FOQK01000002">
    <property type="protein sequence ID" value="SFH68353.1"/>
    <property type="molecule type" value="Genomic_DNA"/>
</dbReference>
<sequence>MIALRRFALSDAVTIQSKRYPAKTQAEIAQLIHEWNKTTYSGRRFAMLAIAHGDEIVGSCSWFEHSKSVASFGVEVWEGERKKGYAFMALTQLQECVRENGFAIVQDQVRADNVASIRLHEKLQFETDGYIYKNQKGGDVLLYLKALTGGQIYSA</sequence>
<evidence type="ECO:0000313" key="2">
    <source>
        <dbReference type="EMBL" id="SFH68353.1"/>
    </source>
</evidence>
<dbReference type="RefSeq" id="WP_082336102.1">
    <property type="nucleotide sequence ID" value="NZ_FOQK01000002.1"/>
</dbReference>
<evidence type="ECO:0000259" key="1">
    <source>
        <dbReference type="PROSITE" id="PS51186"/>
    </source>
</evidence>
<keyword evidence="2" id="KW-0808">Transferase</keyword>
<dbReference type="InterPro" id="IPR000182">
    <property type="entry name" value="GNAT_dom"/>
</dbReference>
<evidence type="ECO:0000313" key="3">
    <source>
        <dbReference type="Proteomes" id="UP000183639"/>
    </source>
</evidence>
<dbReference type="OrthoDB" id="9798006at2"/>
<reference evidence="2 3" key="1">
    <citation type="submission" date="2016-10" db="EMBL/GenBank/DDBJ databases">
        <authorList>
            <person name="de Groot N.N."/>
        </authorList>
    </citation>
    <scope>NUCLEOTIDE SEQUENCE [LARGE SCALE GENOMIC DNA]</scope>
    <source>
        <strain evidence="2 3">Z108</strain>
    </source>
</reference>
<dbReference type="PROSITE" id="PS51186">
    <property type="entry name" value="GNAT"/>
    <property type="match status" value="1"/>
</dbReference>
<dbReference type="AlphaFoldDB" id="A0A1I3C1P5"/>
<dbReference type="Proteomes" id="UP000183639">
    <property type="component" value="Unassembled WGS sequence"/>
</dbReference>
<protein>
    <submittedName>
        <fullName evidence="2">Protein N-acetyltransferase, RimJ/RimL family</fullName>
    </submittedName>
</protein>
<dbReference type="GO" id="GO:0016747">
    <property type="term" value="F:acyltransferase activity, transferring groups other than amino-acyl groups"/>
    <property type="evidence" value="ECO:0007669"/>
    <property type="project" value="InterPro"/>
</dbReference>
<dbReference type="Pfam" id="PF13302">
    <property type="entry name" value="Acetyltransf_3"/>
    <property type="match status" value="1"/>
</dbReference>
<proteinExistence type="predicted"/>
<gene>
    <name evidence="2" type="ORF">SAMN04487861_10279</name>
</gene>
<organism evidence="2 3">
    <name type="scientific">Selenomonas ruminantium</name>
    <dbReference type="NCBI Taxonomy" id="971"/>
    <lineage>
        <taxon>Bacteria</taxon>
        <taxon>Bacillati</taxon>
        <taxon>Bacillota</taxon>
        <taxon>Negativicutes</taxon>
        <taxon>Selenomonadales</taxon>
        <taxon>Selenomonadaceae</taxon>
        <taxon>Selenomonas</taxon>
    </lineage>
</organism>
<dbReference type="InterPro" id="IPR016181">
    <property type="entry name" value="Acyl_CoA_acyltransferase"/>
</dbReference>